<dbReference type="PANTHER" id="PTHR30619">
    <property type="entry name" value="DNA INTERNALIZATION/COMPETENCE PROTEIN COMEC/REC2"/>
    <property type="match status" value="1"/>
</dbReference>
<reference evidence="8 9" key="1">
    <citation type="submission" date="2011-09" db="EMBL/GenBank/DDBJ databases">
        <title>Complete sequence of chromosome of Thioflavicoccus mobilis 8321.</title>
        <authorList>
            <consortium name="US DOE Joint Genome Institute"/>
            <person name="Lucas S."/>
            <person name="Han J."/>
            <person name="Lapidus A."/>
            <person name="Cheng J.-F."/>
            <person name="Goodwin L."/>
            <person name="Pitluck S."/>
            <person name="Peters L."/>
            <person name="Ovchinnikova G."/>
            <person name="Lu M."/>
            <person name="Detter J.C."/>
            <person name="Han C."/>
            <person name="Tapia R."/>
            <person name="Land M."/>
            <person name="Hauser L."/>
            <person name="Kyrpides N."/>
            <person name="Ivanova N."/>
            <person name="Pagani I."/>
            <person name="Vogl K."/>
            <person name="Liu Z."/>
            <person name="Imhoff J."/>
            <person name="Thiel V."/>
            <person name="Frigaard N.-U."/>
            <person name="Bryant D."/>
            <person name="Woyke T."/>
        </authorList>
    </citation>
    <scope>NUCLEOTIDE SEQUENCE [LARGE SCALE GENOMIC DNA]</scope>
    <source>
        <strain evidence="8 9">8321</strain>
    </source>
</reference>
<gene>
    <name evidence="8" type="ORF">Thimo_0191</name>
</gene>
<evidence type="ECO:0000256" key="5">
    <source>
        <dbReference type="ARBA" id="ARBA00023136"/>
    </source>
</evidence>
<dbReference type="Proteomes" id="UP000010816">
    <property type="component" value="Chromosome"/>
</dbReference>
<name>L0GUT7_9GAMM</name>
<feature type="transmembrane region" description="Helical" evidence="6">
    <location>
        <begin position="363"/>
        <end position="382"/>
    </location>
</feature>
<dbReference type="Gene3D" id="3.60.15.10">
    <property type="entry name" value="Ribonuclease Z/Hydroxyacylglutathione hydrolase-like"/>
    <property type="match status" value="1"/>
</dbReference>
<evidence type="ECO:0000259" key="7">
    <source>
        <dbReference type="SMART" id="SM00849"/>
    </source>
</evidence>
<evidence type="ECO:0000256" key="2">
    <source>
        <dbReference type="ARBA" id="ARBA00022475"/>
    </source>
</evidence>
<evidence type="ECO:0000256" key="3">
    <source>
        <dbReference type="ARBA" id="ARBA00022692"/>
    </source>
</evidence>
<feature type="transmembrane region" description="Helical" evidence="6">
    <location>
        <begin position="419"/>
        <end position="439"/>
    </location>
</feature>
<dbReference type="eggNOG" id="COG2333">
    <property type="taxonomic scope" value="Bacteria"/>
</dbReference>
<feature type="transmembrane region" description="Helical" evidence="6">
    <location>
        <begin position="299"/>
        <end position="319"/>
    </location>
</feature>
<dbReference type="HOGENOM" id="CLU_010363_3_0_6"/>
<evidence type="ECO:0000256" key="1">
    <source>
        <dbReference type="ARBA" id="ARBA00004651"/>
    </source>
</evidence>
<keyword evidence="9" id="KW-1185">Reference proteome</keyword>
<dbReference type="InterPro" id="IPR001279">
    <property type="entry name" value="Metallo-B-lactamas"/>
</dbReference>
<dbReference type="InterPro" id="IPR004797">
    <property type="entry name" value="Competence_ComEC/Rec2"/>
</dbReference>
<evidence type="ECO:0000313" key="8">
    <source>
        <dbReference type="EMBL" id="AGA89064.1"/>
    </source>
</evidence>
<dbReference type="AlphaFoldDB" id="L0GUT7"/>
<keyword evidence="2" id="KW-1003">Cell membrane</keyword>
<dbReference type="NCBIfam" id="TIGR00361">
    <property type="entry name" value="ComEC_Rec2"/>
    <property type="match status" value="1"/>
</dbReference>
<dbReference type="EMBL" id="CP003051">
    <property type="protein sequence ID" value="AGA89064.1"/>
    <property type="molecule type" value="Genomic_DNA"/>
</dbReference>
<evidence type="ECO:0000256" key="4">
    <source>
        <dbReference type="ARBA" id="ARBA00022989"/>
    </source>
</evidence>
<dbReference type="InterPro" id="IPR025405">
    <property type="entry name" value="DUF4131"/>
</dbReference>
<feature type="transmembrane region" description="Helical" evidence="6">
    <location>
        <begin position="45"/>
        <end position="65"/>
    </location>
</feature>
<dbReference type="GO" id="GO:0030420">
    <property type="term" value="P:establishment of competence for transformation"/>
    <property type="evidence" value="ECO:0007669"/>
    <property type="project" value="InterPro"/>
</dbReference>
<dbReference type="InterPro" id="IPR035681">
    <property type="entry name" value="ComA-like_MBL"/>
</dbReference>
<sequence length="800" mass="85440">MLEDTADGWTCRLEISRPPHAARFIPSALAFAAGVVLFYGQPTPAPLAISLLVALLVGLAAWRWARARPLAFLALGLLYAHLQSCDLLCRPFPDELSRVDLVVEGTIVSLPNETGIGRRFEFRIATAGLDGTPADFAGRVRLSWYRDAPSLHVGERWRLKVRLVPRHGFANPGGFDYERWLFMRGIKATGYVRDDPANRRLAPSGPAFALARWRERLRDHLAAHLADPTARSLAQALVLGERDGLRPPQWEVLTRTGTNHLLAISGLHIGMVAGAAFLVGRWLWARSAHLCLWLAAPRAAAGMAAGAAFGYGLLAGLAVPTQRAMAMLAVVLAALIWGRTLRPFAALALALVAVLLIDPRAVLSYGFWLSFGAVAVLLFALGQRPAPIKTWLRWGRAQWAVALGLAPLLLFFFGRASLVAPAVNLIAVPLLGLLLPALLVATLLSLLPALGLPLVLVGELLSWCYGLLERLAEHPWATATLAGRPGWVWAAAVGGVLLWLAPRGLPGRWLAPIWLLPLVLVHPPTPPNGTAWVTVLDVGQGLSVVVRTARHTLVYDTGPAFPSGFNAGSAAVLPFLRQAGIARIDTLVVSNADNDHAGGLPGLVGALPIGRVLSGEPDELAELRAEPCRAGQRWRWDGVAFAVLHPDGPGPRGNDASCVLRIAGGGTGLLLTGDIGAGVEERLVERLGRDLQSDLLVASHHGSATSSSAAFLAAVAPRDVIYSSGFANRYGFPADTVRARVATTGATELDTARAGAIAFRLGGEVGLIGPRLQRRDAARLWTHRPTPLARLHRENPSAPR</sequence>
<organism evidence="8 9">
    <name type="scientific">Thioflavicoccus mobilis 8321</name>
    <dbReference type="NCBI Taxonomy" id="765912"/>
    <lineage>
        <taxon>Bacteria</taxon>
        <taxon>Pseudomonadati</taxon>
        <taxon>Pseudomonadota</taxon>
        <taxon>Gammaproteobacteria</taxon>
        <taxon>Chromatiales</taxon>
        <taxon>Chromatiaceae</taxon>
        <taxon>Thioflavicoccus</taxon>
    </lineage>
</organism>
<accession>L0GUT7</accession>
<dbReference type="Pfam" id="PF03772">
    <property type="entry name" value="Competence"/>
    <property type="match status" value="1"/>
</dbReference>
<feature type="transmembrane region" description="Helical" evidence="6">
    <location>
        <begin position="394"/>
        <end position="413"/>
    </location>
</feature>
<dbReference type="PATRIC" id="fig|765912.4.peg.195"/>
<dbReference type="Pfam" id="PF13567">
    <property type="entry name" value="DUF4131"/>
    <property type="match status" value="1"/>
</dbReference>
<feature type="transmembrane region" description="Helical" evidence="6">
    <location>
        <begin position="21"/>
        <end position="39"/>
    </location>
</feature>
<dbReference type="KEGG" id="tmb:Thimo_0191"/>
<proteinExistence type="predicted"/>
<comment type="subcellular location">
    <subcellularLocation>
        <location evidence="1">Cell membrane</location>
        <topology evidence="1">Multi-pass membrane protein</topology>
    </subcellularLocation>
</comment>
<dbReference type="NCBIfam" id="TIGR00360">
    <property type="entry name" value="ComEC_N-term"/>
    <property type="match status" value="1"/>
</dbReference>
<dbReference type="InterPro" id="IPR004477">
    <property type="entry name" value="ComEC_N"/>
</dbReference>
<dbReference type="InterPro" id="IPR052159">
    <property type="entry name" value="Competence_DNA_uptake"/>
</dbReference>
<evidence type="ECO:0000256" key="6">
    <source>
        <dbReference type="SAM" id="Phobius"/>
    </source>
</evidence>
<dbReference type="STRING" id="765912.Thimo_0191"/>
<protein>
    <submittedName>
        <fullName evidence="8">DNA internalization-related competence protein ComEC/Rec2</fullName>
    </submittedName>
</protein>
<dbReference type="GO" id="GO:0005886">
    <property type="term" value="C:plasma membrane"/>
    <property type="evidence" value="ECO:0007669"/>
    <property type="project" value="UniProtKB-SubCell"/>
</dbReference>
<dbReference type="Pfam" id="PF00753">
    <property type="entry name" value="Lactamase_B"/>
    <property type="match status" value="1"/>
</dbReference>
<feature type="transmembrane region" description="Helical" evidence="6">
    <location>
        <begin position="326"/>
        <end position="357"/>
    </location>
</feature>
<feature type="transmembrane region" description="Helical" evidence="6">
    <location>
        <begin position="261"/>
        <end position="284"/>
    </location>
</feature>
<keyword evidence="5 6" id="KW-0472">Membrane</keyword>
<dbReference type="eggNOG" id="COG0658">
    <property type="taxonomic scope" value="Bacteria"/>
</dbReference>
<evidence type="ECO:0000313" key="9">
    <source>
        <dbReference type="Proteomes" id="UP000010816"/>
    </source>
</evidence>
<dbReference type="CDD" id="cd07731">
    <property type="entry name" value="ComA-like_MBL-fold"/>
    <property type="match status" value="1"/>
</dbReference>
<keyword evidence="4 6" id="KW-1133">Transmembrane helix</keyword>
<dbReference type="SMART" id="SM00849">
    <property type="entry name" value="Lactamase_B"/>
    <property type="match status" value="1"/>
</dbReference>
<dbReference type="SUPFAM" id="SSF56281">
    <property type="entry name" value="Metallo-hydrolase/oxidoreductase"/>
    <property type="match status" value="1"/>
</dbReference>
<keyword evidence="3 6" id="KW-0812">Transmembrane</keyword>
<dbReference type="InterPro" id="IPR036866">
    <property type="entry name" value="RibonucZ/Hydroxyglut_hydro"/>
</dbReference>
<dbReference type="PANTHER" id="PTHR30619:SF1">
    <property type="entry name" value="RECOMBINATION PROTEIN 2"/>
    <property type="match status" value="1"/>
</dbReference>
<feature type="domain" description="Metallo-beta-lactamase" evidence="7">
    <location>
        <begin position="540"/>
        <end position="726"/>
    </location>
</feature>